<dbReference type="CDD" id="cd17546">
    <property type="entry name" value="REC_hyHK_CKI1_RcsC-like"/>
    <property type="match status" value="2"/>
</dbReference>
<dbReference type="RefSeq" id="WP_125128111.1">
    <property type="nucleotide sequence ID" value="NZ_RHJS01000002.1"/>
</dbReference>
<dbReference type="CDD" id="cd16922">
    <property type="entry name" value="HATPase_EvgS-ArcB-TorS-like"/>
    <property type="match status" value="1"/>
</dbReference>
<feature type="transmembrane region" description="Helical" evidence="12">
    <location>
        <begin position="274"/>
        <end position="292"/>
    </location>
</feature>
<organism evidence="15 16">
    <name type="scientific">Schaedlerella arabinosiphila</name>
    <dbReference type="NCBI Taxonomy" id="2044587"/>
    <lineage>
        <taxon>Bacteria</taxon>
        <taxon>Bacillati</taxon>
        <taxon>Bacillota</taxon>
        <taxon>Clostridia</taxon>
        <taxon>Lachnospirales</taxon>
        <taxon>Lachnospiraceae</taxon>
        <taxon>Schaedlerella</taxon>
    </lineage>
</organism>
<dbReference type="InterPro" id="IPR003661">
    <property type="entry name" value="HisK_dim/P_dom"/>
</dbReference>
<keyword evidence="12" id="KW-0472">Membrane</keyword>
<evidence type="ECO:0000256" key="6">
    <source>
        <dbReference type="ARBA" id="ARBA00022777"/>
    </source>
</evidence>
<comment type="similarity">
    <text evidence="2">In the N-terminal section; belongs to the phytochrome family.</text>
</comment>
<feature type="domain" description="Histidine kinase" evidence="13">
    <location>
        <begin position="378"/>
        <end position="602"/>
    </location>
</feature>
<keyword evidence="12" id="KW-1133">Transmembrane helix</keyword>
<reference evidence="15" key="1">
    <citation type="submission" date="2018-10" db="EMBL/GenBank/DDBJ databases">
        <title>Schaedlerella arabinophila gen. nov. sp. nov., isolated from the mouse intestinal tract and comparative analysis with the genome of the closely related altered Schaedler flora strain ASF502.</title>
        <authorList>
            <person name="Miyake S."/>
            <person name="Soh M."/>
            <person name="Seedorf H."/>
        </authorList>
    </citation>
    <scope>NUCLEOTIDE SEQUENCE [LARGE SCALE GENOMIC DNA]</scope>
    <source>
        <strain evidence="15">DSM 106076</strain>
    </source>
</reference>
<proteinExistence type="inferred from homology"/>
<dbReference type="EC" id="2.7.13.3" evidence="3"/>
<dbReference type="EMBL" id="RHJS01000002">
    <property type="protein sequence ID" value="RRK32659.1"/>
    <property type="molecule type" value="Genomic_DNA"/>
</dbReference>
<evidence type="ECO:0000256" key="9">
    <source>
        <dbReference type="ARBA" id="ARBA00074306"/>
    </source>
</evidence>
<evidence type="ECO:0000256" key="5">
    <source>
        <dbReference type="ARBA" id="ARBA00022553"/>
    </source>
</evidence>
<evidence type="ECO:0000313" key="15">
    <source>
        <dbReference type="EMBL" id="RRK32659.1"/>
    </source>
</evidence>
<dbReference type="FunFam" id="3.30.565.10:FF:000010">
    <property type="entry name" value="Sensor histidine kinase RcsC"/>
    <property type="match status" value="1"/>
</dbReference>
<evidence type="ECO:0000256" key="11">
    <source>
        <dbReference type="SAM" id="Coils"/>
    </source>
</evidence>
<dbReference type="SUPFAM" id="SSF52172">
    <property type="entry name" value="CheY-like"/>
    <property type="match status" value="2"/>
</dbReference>
<evidence type="ECO:0000256" key="10">
    <source>
        <dbReference type="PROSITE-ProRule" id="PRU00169"/>
    </source>
</evidence>
<dbReference type="Pfam" id="PF00512">
    <property type="entry name" value="HisKA"/>
    <property type="match status" value="1"/>
</dbReference>
<dbReference type="PROSITE" id="PS50109">
    <property type="entry name" value="HIS_KIN"/>
    <property type="match status" value="1"/>
</dbReference>
<dbReference type="InterPro" id="IPR011006">
    <property type="entry name" value="CheY-like_superfamily"/>
</dbReference>
<comment type="caution">
    <text evidence="15">The sequence shown here is derived from an EMBL/GenBank/DDBJ whole genome shotgun (WGS) entry which is preliminary data.</text>
</comment>
<feature type="modified residue" description="4-aspartylphosphate" evidence="10">
    <location>
        <position position="673"/>
    </location>
</feature>
<dbReference type="Pfam" id="PF00072">
    <property type="entry name" value="Response_reg"/>
    <property type="match status" value="2"/>
</dbReference>
<dbReference type="SMART" id="SM00387">
    <property type="entry name" value="HATPase_c"/>
    <property type="match status" value="1"/>
</dbReference>
<keyword evidence="6" id="KW-0418">Kinase</keyword>
<dbReference type="InterPro" id="IPR036890">
    <property type="entry name" value="HATPase_C_sf"/>
</dbReference>
<evidence type="ECO:0000313" key="16">
    <source>
        <dbReference type="Proteomes" id="UP000274920"/>
    </source>
</evidence>
<keyword evidence="6" id="KW-0808">Transferase</keyword>
<gene>
    <name evidence="15" type="ORF">EBB54_15805</name>
</gene>
<feature type="transmembrane region" description="Helical" evidence="12">
    <location>
        <begin position="299"/>
        <end position="318"/>
    </location>
</feature>
<dbReference type="InterPro" id="IPR005467">
    <property type="entry name" value="His_kinase_dom"/>
</dbReference>
<dbReference type="Gene3D" id="3.40.50.2300">
    <property type="match status" value="2"/>
</dbReference>
<dbReference type="InterPro" id="IPR001789">
    <property type="entry name" value="Sig_transdc_resp-reg_receiver"/>
</dbReference>
<dbReference type="Gene3D" id="1.10.287.130">
    <property type="match status" value="1"/>
</dbReference>
<keyword evidence="16" id="KW-1185">Reference proteome</keyword>
<feature type="domain" description="Response regulatory" evidence="14">
    <location>
        <begin position="619"/>
        <end position="739"/>
    </location>
</feature>
<protein>
    <recommendedName>
        <fullName evidence="9">Circadian input-output histidine kinase CikA</fullName>
        <ecNumber evidence="3">2.7.13.3</ecNumber>
    </recommendedName>
    <alternativeName>
        <fullName evidence="4">Stage 0 sporulation protein A homolog</fullName>
    </alternativeName>
</protein>
<dbReference type="InterPro" id="IPR036097">
    <property type="entry name" value="HisK_dim/P_sf"/>
</dbReference>
<keyword evidence="7" id="KW-0902">Two-component regulatory system</keyword>
<feature type="coiled-coil region" evidence="11">
    <location>
        <begin position="327"/>
        <end position="361"/>
    </location>
</feature>
<evidence type="ECO:0000256" key="3">
    <source>
        <dbReference type="ARBA" id="ARBA00012438"/>
    </source>
</evidence>
<accession>A0A3R8KVD6</accession>
<dbReference type="PANTHER" id="PTHR45339:SF1">
    <property type="entry name" value="HYBRID SIGNAL TRANSDUCTION HISTIDINE KINASE J"/>
    <property type="match status" value="1"/>
</dbReference>
<evidence type="ECO:0000256" key="2">
    <source>
        <dbReference type="ARBA" id="ARBA00006402"/>
    </source>
</evidence>
<comment type="function">
    <text evidence="8">May play the central regulatory role in sporulation. It may be an element of the effector pathway responsible for the activation of sporulation genes in response to nutritional stress. Spo0A may act in concert with spo0H (a sigma factor) to control the expression of some genes that are critical to the sporulation process.</text>
</comment>
<dbReference type="PROSITE" id="PS50110">
    <property type="entry name" value="RESPONSE_REGULATORY"/>
    <property type="match status" value="2"/>
</dbReference>
<evidence type="ECO:0000256" key="1">
    <source>
        <dbReference type="ARBA" id="ARBA00000085"/>
    </source>
</evidence>
<dbReference type="InterPro" id="IPR004358">
    <property type="entry name" value="Sig_transdc_His_kin-like_C"/>
</dbReference>
<feature type="domain" description="Response regulatory" evidence="14">
    <location>
        <begin position="765"/>
        <end position="886"/>
    </location>
</feature>
<dbReference type="SMART" id="SM00388">
    <property type="entry name" value="HisKA"/>
    <property type="match status" value="1"/>
</dbReference>
<comment type="catalytic activity">
    <reaction evidence="1">
        <text>ATP + protein L-histidine = ADP + protein N-phospho-L-histidine.</text>
        <dbReference type="EC" id="2.7.13.3"/>
    </reaction>
</comment>
<keyword evidence="12" id="KW-0812">Transmembrane</keyword>
<evidence type="ECO:0000259" key="13">
    <source>
        <dbReference type="PROSITE" id="PS50109"/>
    </source>
</evidence>
<keyword evidence="5 10" id="KW-0597">Phosphoprotein</keyword>
<evidence type="ECO:0000256" key="8">
    <source>
        <dbReference type="ARBA" id="ARBA00024867"/>
    </source>
</evidence>
<dbReference type="AlphaFoldDB" id="A0A3R8KVD6"/>
<evidence type="ECO:0000259" key="14">
    <source>
        <dbReference type="PROSITE" id="PS50110"/>
    </source>
</evidence>
<dbReference type="PRINTS" id="PR00344">
    <property type="entry name" value="BCTRLSENSOR"/>
</dbReference>
<feature type="modified residue" description="4-aspartylphosphate" evidence="10">
    <location>
        <position position="817"/>
    </location>
</feature>
<evidence type="ECO:0000256" key="12">
    <source>
        <dbReference type="SAM" id="Phobius"/>
    </source>
</evidence>
<dbReference type="SUPFAM" id="SSF47384">
    <property type="entry name" value="Homodimeric domain of signal transducing histidine kinase"/>
    <property type="match status" value="1"/>
</dbReference>
<dbReference type="InterPro" id="IPR003594">
    <property type="entry name" value="HATPase_dom"/>
</dbReference>
<dbReference type="PANTHER" id="PTHR45339">
    <property type="entry name" value="HYBRID SIGNAL TRANSDUCTION HISTIDINE KINASE J"/>
    <property type="match status" value="1"/>
</dbReference>
<dbReference type="Pfam" id="PF02518">
    <property type="entry name" value="HATPase_c"/>
    <property type="match status" value="1"/>
</dbReference>
<dbReference type="SMART" id="SM00448">
    <property type="entry name" value="REC"/>
    <property type="match status" value="2"/>
</dbReference>
<dbReference type="SUPFAM" id="SSF55874">
    <property type="entry name" value="ATPase domain of HSP90 chaperone/DNA topoisomerase II/histidine kinase"/>
    <property type="match status" value="1"/>
</dbReference>
<keyword evidence="11" id="KW-0175">Coiled coil</keyword>
<name>A0A3R8KVD6_9FIRM</name>
<dbReference type="CDD" id="cd00082">
    <property type="entry name" value="HisKA"/>
    <property type="match status" value="1"/>
</dbReference>
<dbReference type="GO" id="GO:0000155">
    <property type="term" value="F:phosphorelay sensor kinase activity"/>
    <property type="evidence" value="ECO:0007669"/>
    <property type="project" value="InterPro"/>
</dbReference>
<dbReference type="Proteomes" id="UP000274920">
    <property type="component" value="Unassembled WGS sequence"/>
</dbReference>
<sequence>MKSNQHRRKLALPAVLIIGLLVFLLAGGSYITNYLQQQIFVERTAQLNEITSQVRVNLCNALDFHWNYLTAAVNLLKRQQFDTAEDVSAYIRELEQVMETEDSSSRLVLLDSQGNCCDGEGKHGVWSDIGLISGGEERYTFISDSYIYDQGSYWAFVQKLETPIQTEGGAEVYTHAVLLKDVYTLTEYYDSAAYGSQNETYILKSNGTRMHDDVSRENAIQSYNVLKVLEEMEGQKCRDLRSVLKSTDTVSSSFLHNGTEYYYCLTSLAEYDTLLLFLIPAEFVASGTVSLVNAVVRMLLIFAVMLLVLLSLALVFFIRQQSSVRLFLQEQENLRRQEEMNQRLEESNAMLARSKETAEQAFRIAEEANRAKSSFLSNMSHDIRTPMNAIVGFAALLARDVNNPDKVREYTRKIASSSQHLLGLINDILDISKIEAGKTTLNLSDENMVDLIENIDSIIRPQMKAKGHTFEVYSRELKHEHVVMDKLRLNQILLNLLSNAVKYTPDGGCVSLTVQELPQFAKQLAHFRFIVADNGYGMSEEYQKKLFQAFTREEDSVTNRIQGTGLGMAITKSLLDLMGGNIQVESEKGKGTTFTVDLELHISEHAFDQSYWQKHGITRLLAVDDEEVICQNIELTMEGTGVAVEYTLDGQTAVSRIKESEQKGCPYDIVLLDWKMPGMDGVETARRIRREVPHHIPILVLTSYDWPEIEDEAREAGVDAFLPKPFFLTSFRQKVDDVLSRNIRNPKPNEVSAEPEELSPLHGMHILVAEDNEINAEILSELLDMAGASCEICENGQVVVDTFANSVPGQYQMILMDVQMPVMNGYEATRKIRSSDHPLAGKIPIIAMTANAFAEDIRDALEAGMNAHAAKPIDMAVLEQTVKTVIGTGEV</sequence>
<evidence type="ECO:0000256" key="7">
    <source>
        <dbReference type="ARBA" id="ARBA00023012"/>
    </source>
</evidence>
<dbReference type="Gene3D" id="3.30.565.10">
    <property type="entry name" value="Histidine kinase-like ATPase, C-terminal domain"/>
    <property type="match status" value="1"/>
</dbReference>
<evidence type="ECO:0000256" key="4">
    <source>
        <dbReference type="ARBA" id="ARBA00018672"/>
    </source>
</evidence>